<comment type="caution">
    <text evidence="1">The sequence shown here is derived from an EMBL/GenBank/DDBJ whole genome shotgun (WGS) entry which is preliminary data.</text>
</comment>
<proteinExistence type="predicted"/>
<organism evidence="1 2">
    <name type="scientific">Leptotrichia wadei (strain F0279)</name>
    <dbReference type="NCBI Taxonomy" id="888055"/>
    <lineage>
        <taxon>Bacteria</taxon>
        <taxon>Fusobacteriati</taxon>
        <taxon>Fusobacteriota</taxon>
        <taxon>Fusobacteriia</taxon>
        <taxon>Fusobacteriales</taxon>
        <taxon>Leptotrichiaceae</taxon>
        <taxon>Leptotrichia</taxon>
    </lineage>
</organism>
<dbReference type="EMBL" id="AWVM01000111">
    <property type="protein sequence ID" value="ERK47920.1"/>
    <property type="molecule type" value="Genomic_DNA"/>
</dbReference>
<dbReference type="RefSeq" id="WP_021747106.1">
    <property type="nucleotide sequence ID" value="NZ_KI271424.1"/>
</dbReference>
<name>U2PBP5_LEPWF</name>
<gene>
    <name evidence="1" type="ORF">HMPREF9015_02179</name>
</gene>
<dbReference type="AlphaFoldDB" id="U2PBP5"/>
<dbReference type="Gene3D" id="3.40.50.1000">
    <property type="entry name" value="HAD superfamily/HAD-like"/>
    <property type="match status" value="1"/>
</dbReference>
<dbReference type="eggNOG" id="COG0241">
    <property type="taxonomic scope" value="Bacteria"/>
</dbReference>
<dbReference type="PATRIC" id="fig|888055.3.peg.2090"/>
<dbReference type="SUPFAM" id="SSF56784">
    <property type="entry name" value="HAD-like"/>
    <property type="match status" value="1"/>
</dbReference>
<evidence type="ECO:0000313" key="2">
    <source>
        <dbReference type="Proteomes" id="UP000016626"/>
    </source>
</evidence>
<sequence length="128" mass="15273">MITKEKVLVFDIDGTLCEIRRKDQSYLEVEPKYEMLKKLREYREQGFYVILYTARQMKTYEGNVGQIVKNTGKTLFEWLEKHEVPYDEIHFGKPWCGSNGFYVDDKCIRPNEFLENSYEDILKIIGVK</sequence>
<evidence type="ECO:0000313" key="1">
    <source>
        <dbReference type="EMBL" id="ERK47920.1"/>
    </source>
</evidence>
<dbReference type="Proteomes" id="UP000016626">
    <property type="component" value="Unassembled WGS sequence"/>
</dbReference>
<protein>
    <submittedName>
        <fullName evidence="1">Capsule biosynthesis phosphatase</fullName>
    </submittedName>
</protein>
<dbReference type="HOGENOM" id="CLU_142258_0_0_0"/>
<dbReference type="InterPro" id="IPR023214">
    <property type="entry name" value="HAD_sf"/>
</dbReference>
<reference evidence="1 2" key="1">
    <citation type="submission" date="2013-06" db="EMBL/GenBank/DDBJ databases">
        <authorList>
            <person name="Weinstock G."/>
            <person name="Sodergren E."/>
            <person name="Lobos E.A."/>
            <person name="Fulton L."/>
            <person name="Fulton R."/>
            <person name="Courtney L."/>
            <person name="Fronick C."/>
            <person name="O'Laughlin M."/>
            <person name="Godfrey J."/>
            <person name="Wilson R.M."/>
            <person name="Miner T."/>
            <person name="Farmer C."/>
            <person name="Delehaunty K."/>
            <person name="Cordes M."/>
            <person name="Minx P."/>
            <person name="Tomlinson C."/>
            <person name="Chen J."/>
            <person name="Wollam A."/>
            <person name="Pepin K.H."/>
            <person name="Bhonagiri V."/>
            <person name="Zhang X."/>
            <person name="Warren W."/>
            <person name="Mitreva M."/>
            <person name="Mardis E.R."/>
            <person name="Wilson R.K."/>
        </authorList>
    </citation>
    <scope>NUCLEOTIDE SEQUENCE [LARGE SCALE GENOMIC DNA]</scope>
    <source>
        <strain evidence="1 2">F0279</strain>
    </source>
</reference>
<accession>U2PBP5</accession>
<dbReference type="InterPro" id="IPR036412">
    <property type="entry name" value="HAD-like_sf"/>
</dbReference>